<evidence type="ECO:0000313" key="9">
    <source>
        <dbReference type="Proteomes" id="UP000078454"/>
    </source>
</evidence>
<gene>
    <name evidence="8" type="ORF">A8708_23825</name>
</gene>
<feature type="region of interest" description="Disordered" evidence="6">
    <location>
        <begin position="27"/>
        <end position="46"/>
    </location>
</feature>
<feature type="signal peptide" evidence="7">
    <location>
        <begin position="1"/>
        <end position="21"/>
    </location>
</feature>
<dbReference type="PANTHER" id="PTHR43649">
    <property type="entry name" value="ARABINOSE-BINDING PROTEIN-RELATED"/>
    <property type="match status" value="1"/>
</dbReference>
<evidence type="ECO:0000256" key="7">
    <source>
        <dbReference type="SAM" id="SignalP"/>
    </source>
</evidence>
<sequence length="506" mass="56148">MVFRKTAAISMSVILSMLVMAGCSSTSKDAGQAGTDKTATATSGSGGEAKALKDLKITRLYHGVMEQFKGSDTMNNNKIINKLRENSGFNIQYESLPNENPSQKISIIFASGDVPDLMMVAGKSDYFKLAKQGALEPLDDLIAKQIPNLSSMATKESLDALRYEGKVYAIPYRNALKVGNGLIERADILKELNLNTPTTIDEFYSTMKTIKEKKNIAPLTMATSSAGSFFDGFFPFSAAFGVSTPTVVKDGKLKFSWVQPEYKEFITTLKKWYDEGLLDPEFAVNKDSKAKLINGTAVFNTLYFSSGIDVDKALQEKKAGGSVQFIAPPVGKNGQSGIQDASISTQYIIIPKQAKNKLGAAQYLNFLYKPETDILINYGVKGEDYTEANGEYTQTKEQSDKISWRSMYGLGDTDFGIDARLKAKSLLPYYTHQLKFNKTREETNFAPSIEAYDSKFTELRNYVEENSMKFIMGKRDLSEFDKFTQEFDAKGGKTAIDALNEWYTKK</sequence>
<evidence type="ECO:0000256" key="4">
    <source>
        <dbReference type="ARBA" id="ARBA00023139"/>
    </source>
</evidence>
<organism evidence="8 9">
    <name type="scientific">Paenibacillus oryzisoli</name>
    <dbReference type="NCBI Taxonomy" id="1850517"/>
    <lineage>
        <taxon>Bacteria</taxon>
        <taxon>Bacillati</taxon>
        <taxon>Bacillota</taxon>
        <taxon>Bacilli</taxon>
        <taxon>Bacillales</taxon>
        <taxon>Paenibacillaceae</taxon>
        <taxon>Paenibacillus</taxon>
    </lineage>
</organism>
<keyword evidence="4" id="KW-0564">Palmitate</keyword>
<keyword evidence="5" id="KW-0449">Lipoprotein</keyword>
<dbReference type="OrthoDB" id="9769319at2"/>
<dbReference type="InterPro" id="IPR006059">
    <property type="entry name" value="SBP"/>
</dbReference>
<evidence type="ECO:0008006" key="10">
    <source>
        <dbReference type="Google" id="ProtNLM"/>
    </source>
</evidence>
<dbReference type="SUPFAM" id="SSF53850">
    <property type="entry name" value="Periplasmic binding protein-like II"/>
    <property type="match status" value="1"/>
</dbReference>
<name>A0A198A139_9BACL</name>
<comment type="caution">
    <text evidence="8">The sequence shown here is derived from an EMBL/GenBank/DDBJ whole genome shotgun (WGS) entry which is preliminary data.</text>
</comment>
<proteinExistence type="predicted"/>
<reference evidence="8 9" key="1">
    <citation type="submission" date="2016-05" db="EMBL/GenBank/DDBJ databases">
        <title>Paenibacillus sp. 1ZS3-15 nov., isolated from the rhizosphere soil.</title>
        <authorList>
            <person name="Zhang X.X."/>
            <person name="Zhang J."/>
        </authorList>
    </citation>
    <scope>NUCLEOTIDE SEQUENCE [LARGE SCALE GENOMIC DNA]</scope>
    <source>
        <strain evidence="8 9">1ZS3-15</strain>
    </source>
</reference>
<keyword evidence="1" id="KW-1003">Cell membrane</keyword>
<keyword evidence="3" id="KW-0472">Membrane</keyword>
<dbReference type="Proteomes" id="UP000078454">
    <property type="component" value="Unassembled WGS sequence"/>
</dbReference>
<dbReference type="AlphaFoldDB" id="A0A198A139"/>
<keyword evidence="9" id="KW-1185">Reference proteome</keyword>
<dbReference type="InterPro" id="IPR050490">
    <property type="entry name" value="Bact_solute-bd_prot1"/>
</dbReference>
<feature type="compositionally biased region" description="Polar residues" evidence="6">
    <location>
        <begin position="27"/>
        <end position="43"/>
    </location>
</feature>
<evidence type="ECO:0000313" key="8">
    <source>
        <dbReference type="EMBL" id="OAS14731.1"/>
    </source>
</evidence>
<dbReference type="PROSITE" id="PS51257">
    <property type="entry name" value="PROKAR_LIPOPROTEIN"/>
    <property type="match status" value="1"/>
</dbReference>
<dbReference type="Gene3D" id="3.40.190.10">
    <property type="entry name" value="Periplasmic binding protein-like II"/>
    <property type="match status" value="2"/>
</dbReference>
<feature type="chain" id="PRO_5039506862" description="ABC transporter substrate-binding protein" evidence="7">
    <location>
        <begin position="22"/>
        <end position="506"/>
    </location>
</feature>
<keyword evidence="2 7" id="KW-0732">Signal</keyword>
<evidence type="ECO:0000256" key="6">
    <source>
        <dbReference type="SAM" id="MobiDB-lite"/>
    </source>
</evidence>
<dbReference type="RefSeq" id="WP_068669284.1">
    <property type="nucleotide sequence ID" value="NZ_LYPB01000088.1"/>
</dbReference>
<evidence type="ECO:0000256" key="2">
    <source>
        <dbReference type="ARBA" id="ARBA00022729"/>
    </source>
</evidence>
<dbReference type="EMBL" id="LYPB01000088">
    <property type="protein sequence ID" value="OAS14731.1"/>
    <property type="molecule type" value="Genomic_DNA"/>
</dbReference>
<evidence type="ECO:0000256" key="5">
    <source>
        <dbReference type="ARBA" id="ARBA00023288"/>
    </source>
</evidence>
<dbReference type="Pfam" id="PF01547">
    <property type="entry name" value="SBP_bac_1"/>
    <property type="match status" value="1"/>
</dbReference>
<protein>
    <recommendedName>
        <fullName evidence="10">ABC transporter substrate-binding protein</fullName>
    </recommendedName>
</protein>
<dbReference type="PANTHER" id="PTHR43649:SF33">
    <property type="entry name" value="POLYGALACTURONAN_RHAMNOGALACTURONAN-BINDING PROTEIN YTCQ"/>
    <property type="match status" value="1"/>
</dbReference>
<accession>A0A198A139</accession>
<dbReference type="STRING" id="1850517.A8708_23825"/>
<evidence type="ECO:0000256" key="3">
    <source>
        <dbReference type="ARBA" id="ARBA00023136"/>
    </source>
</evidence>
<evidence type="ECO:0000256" key="1">
    <source>
        <dbReference type="ARBA" id="ARBA00022475"/>
    </source>
</evidence>